<dbReference type="PANTHER" id="PTHR24276:SF98">
    <property type="entry name" value="FI18310P1-RELATED"/>
    <property type="match status" value="1"/>
</dbReference>
<dbReference type="PANTHER" id="PTHR24276">
    <property type="entry name" value="POLYSERASE-RELATED"/>
    <property type="match status" value="1"/>
</dbReference>
<evidence type="ECO:0000313" key="13">
    <source>
        <dbReference type="EMBL" id="JAQ00706.1"/>
    </source>
</evidence>
<feature type="domain" description="Peptidase S1" evidence="6">
    <location>
        <begin position="17"/>
        <end position="246"/>
    </location>
</feature>
<keyword evidence="4" id="KW-1015">Disulfide bond</keyword>
<dbReference type="GO" id="GO:0006508">
    <property type="term" value="P:proteolysis"/>
    <property type="evidence" value="ECO:0007669"/>
    <property type="project" value="UniProtKB-KW"/>
</dbReference>
<keyword evidence="5" id="KW-0732">Signal</keyword>
<dbReference type="EMBL" id="GBRD01008726">
    <property type="protein sequence ID" value="JAG57095.1"/>
    <property type="molecule type" value="Transcribed_RNA"/>
</dbReference>
<evidence type="ECO:0000256" key="1">
    <source>
        <dbReference type="ARBA" id="ARBA00022670"/>
    </source>
</evidence>
<evidence type="ECO:0000313" key="8">
    <source>
        <dbReference type="EMBL" id="JAG21278.1"/>
    </source>
</evidence>
<evidence type="ECO:0000313" key="11">
    <source>
        <dbReference type="EMBL" id="JAG21282.1"/>
    </source>
</evidence>
<keyword evidence="2" id="KW-0378">Hydrolase</keyword>
<reference evidence="8" key="1">
    <citation type="journal article" date="2014" name="PLoS ONE">
        <title>Transcriptome-Based Identification of ABC Transporters in the Western Tarnished Plant Bug Lygus hesperus.</title>
        <authorList>
            <person name="Hull J.J."/>
            <person name="Chaney K."/>
            <person name="Geib S.M."/>
            <person name="Fabrick J.A."/>
            <person name="Brent C.S."/>
            <person name="Walsh D."/>
            <person name="Lavine L.C."/>
        </authorList>
    </citation>
    <scope>NUCLEOTIDE SEQUENCE</scope>
</reference>
<dbReference type="InterPro" id="IPR009003">
    <property type="entry name" value="Peptidase_S1_PA"/>
</dbReference>
<dbReference type="EMBL" id="GBHO01022324">
    <property type="protein sequence ID" value="JAG21280.1"/>
    <property type="molecule type" value="Transcribed_RNA"/>
</dbReference>
<dbReference type="GO" id="GO:0004252">
    <property type="term" value="F:serine-type endopeptidase activity"/>
    <property type="evidence" value="ECO:0007669"/>
    <property type="project" value="InterPro"/>
</dbReference>
<dbReference type="InterPro" id="IPR043504">
    <property type="entry name" value="Peptidase_S1_PA_chymotrypsin"/>
</dbReference>
<organism evidence="8">
    <name type="scientific">Lygus hesperus</name>
    <name type="common">Western plant bug</name>
    <dbReference type="NCBI Taxonomy" id="30085"/>
    <lineage>
        <taxon>Eukaryota</taxon>
        <taxon>Metazoa</taxon>
        <taxon>Ecdysozoa</taxon>
        <taxon>Arthropoda</taxon>
        <taxon>Hexapoda</taxon>
        <taxon>Insecta</taxon>
        <taxon>Pterygota</taxon>
        <taxon>Neoptera</taxon>
        <taxon>Paraneoptera</taxon>
        <taxon>Hemiptera</taxon>
        <taxon>Heteroptera</taxon>
        <taxon>Panheteroptera</taxon>
        <taxon>Cimicomorpha</taxon>
        <taxon>Miridae</taxon>
        <taxon>Mirini</taxon>
        <taxon>Lygus</taxon>
    </lineage>
</organism>
<dbReference type="EMBL" id="GBHO01022326">
    <property type="protein sequence ID" value="JAG21278.1"/>
    <property type="molecule type" value="Transcribed_RNA"/>
</dbReference>
<keyword evidence="1" id="KW-0645">Protease</keyword>
<dbReference type="Pfam" id="PF00089">
    <property type="entry name" value="Trypsin"/>
    <property type="match status" value="1"/>
</dbReference>
<evidence type="ECO:0000313" key="9">
    <source>
        <dbReference type="EMBL" id="JAG21279.1"/>
    </source>
</evidence>
<sequence>MIFCTTLITSFLLASFVQGGDPVSTIPIKRAPYKILIVQRFNKTQVIGTGAILNSQWVITTASTIIKFKSKPHSLMIRSGSGTYNQGGGLHEVDKIVIHSDFHEASSNQHLGKGNLALLKIFFSFHPSLTVAQIPTPHHVTTENTTAHIVAWPIVSGKNTKALKVESTRTVNWEKCQELYSSKTTLDITTLCTQKLSMKAQEGNALISRAKLIGLLISPNSLKMEFGVDVYVDTASYKLWIDEIIAGS</sequence>
<dbReference type="AlphaFoldDB" id="A0A0A9XR04"/>
<dbReference type="EMBL" id="GBHO01022325">
    <property type="protein sequence ID" value="JAG21279.1"/>
    <property type="molecule type" value="Transcribed_RNA"/>
</dbReference>
<dbReference type="SUPFAM" id="SSF50494">
    <property type="entry name" value="Trypsin-like serine proteases"/>
    <property type="match status" value="1"/>
</dbReference>
<name>A0A0A9XR04_LYGHE</name>
<evidence type="ECO:0000256" key="3">
    <source>
        <dbReference type="ARBA" id="ARBA00022825"/>
    </source>
</evidence>
<evidence type="ECO:0000313" key="12">
    <source>
        <dbReference type="EMBL" id="JAG57095.1"/>
    </source>
</evidence>
<dbReference type="InterPro" id="IPR001254">
    <property type="entry name" value="Trypsin_dom"/>
</dbReference>
<reference evidence="8" key="2">
    <citation type="submission" date="2014-07" db="EMBL/GenBank/DDBJ databases">
        <authorList>
            <person name="Hull J."/>
        </authorList>
    </citation>
    <scope>NUCLEOTIDE SEQUENCE</scope>
</reference>
<dbReference type="SMART" id="SM00020">
    <property type="entry name" value="Tryp_SPc"/>
    <property type="match status" value="1"/>
</dbReference>
<protein>
    <submittedName>
        <fullName evidence="8">Trypsin-6</fullName>
    </submittedName>
</protein>
<dbReference type="PROSITE" id="PS50240">
    <property type="entry name" value="TRYPSIN_DOM"/>
    <property type="match status" value="1"/>
</dbReference>
<dbReference type="EMBL" id="GBHO01022322">
    <property type="protein sequence ID" value="JAG21282.1"/>
    <property type="molecule type" value="Transcribed_RNA"/>
</dbReference>
<evidence type="ECO:0000313" key="10">
    <source>
        <dbReference type="EMBL" id="JAG21280.1"/>
    </source>
</evidence>
<dbReference type="EMBL" id="GDHC01017923">
    <property type="protein sequence ID" value="JAQ00706.1"/>
    <property type="molecule type" value="Transcribed_RNA"/>
</dbReference>
<proteinExistence type="predicted"/>
<reference evidence="13" key="4">
    <citation type="journal article" date="2016" name="Gigascience">
        <title>De novo construction of an expanded transcriptome assembly for the western tarnished plant bug, Lygus hesperus.</title>
        <authorList>
            <person name="Tassone E.E."/>
            <person name="Geib S.M."/>
            <person name="Hall B."/>
            <person name="Fabrick J.A."/>
            <person name="Brent C.S."/>
            <person name="Hull J.J."/>
        </authorList>
    </citation>
    <scope>NUCLEOTIDE SEQUENCE</scope>
</reference>
<gene>
    <name evidence="8" type="primary">TRYP6_3</name>
    <name evidence="13" type="synonym">TRYP6</name>
    <name evidence="11" type="synonym">TRYP6_0</name>
    <name evidence="10" type="synonym">TRYP6_1</name>
    <name evidence="9" type="synonym">TRYP6_4</name>
    <name evidence="7" type="synonym">TRYP6_6</name>
    <name evidence="7" type="ORF">CM83_69903</name>
    <name evidence="11" type="ORF">CM83_69922</name>
    <name evidence="10" type="ORF">CM83_69928</name>
    <name evidence="8" type="ORF">CM83_69932</name>
    <name evidence="9" type="ORF">CM83_69934</name>
    <name evidence="13" type="ORF">g.86575</name>
</gene>
<evidence type="ECO:0000256" key="4">
    <source>
        <dbReference type="ARBA" id="ARBA00023157"/>
    </source>
</evidence>
<evidence type="ECO:0000259" key="6">
    <source>
        <dbReference type="PROSITE" id="PS50240"/>
    </source>
</evidence>
<evidence type="ECO:0000256" key="2">
    <source>
        <dbReference type="ARBA" id="ARBA00022801"/>
    </source>
</evidence>
<dbReference type="InterPro" id="IPR050430">
    <property type="entry name" value="Peptidase_S1"/>
</dbReference>
<evidence type="ECO:0000313" key="7">
    <source>
        <dbReference type="EMBL" id="JAG16698.1"/>
    </source>
</evidence>
<evidence type="ECO:0000256" key="5">
    <source>
        <dbReference type="SAM" id="SignalP"/>
    </source>
</evidence>
<feature type="chain" id="PRO_5015033884" evidence="5">
    <location>
        <begin position="20"/>
        <end position="248"/>
    </location>
</feature>
<feature type="signal peptide" evidence="5">
    <location>
        <begin position="1"/>
        <end position="19"/>
    </location>
</feature>
<dbReference type="Gene3D" id="2.40.10.10">
    <property type="entry name" value="Trypsin-like serine proteases"/>
    <property type="match status" value="1"/>
</dbReference>
<dbReference type="EMBL" id="GBHO01026906">
    <property type="protein sequence ID" value="JAG16698.1"/>
    <property type="molecule type" value="Transcribed_RNA"/>
</dbReference>
<reference evidence="12" key="3">
    <citation type="submission" date="2014-09" db="EMBL/GenBank/DDBJ databases">
        <authorList>
            <person name="Magalhaes I.L.F."/>
            <person name="Oliveira U."/>
            <person name="Santos F.R."/>
            <person name="Vidigal T.H.D.A."/>
            <person name="Brescovit A.D."/>
            <person name="Santos A.J."/>
        </authorList>
    </citation>
    <scope>NUCLEOTIDE SEQUENCE</scope>
</reference>
<accession>A0A0A9XR04</accession>
<keyword evidence="3" id="KW-0720">Serine protease</keyword>